<dbReference type="Proteomes" id="UP000052946">
    <property type="component" value="Unassembled WGS sequence"/>
</dbReference>
<gene>
    <name evidence="1" type="ORF">OPHB3_1969</name>
</gene>
<evidence type="ECO:0000313" key="2">
    <source>
        <dbReference type="Proteomes" id="UP000052946"/>
    </source>
</evidence>
<reference evidence="2" key="1">
    <citation type="submission" date="2015-07" db="EMBL/GenBank/DDBJ databases">
        <title>Draft Genome Sequence of Oceanobacillus picturae Heshi-B3 that Was Isolated from Fermented Rice Bran with Aging Salted Mackerel, Which Was Named Heshiko as Traditional Fermented Seafood in Japan.</title>
        <authorList>
            <person name="Akuzawa S."/>
            <person name="Nakagawa J."/>
            <person name="Kanekatsu T."/>
            <person name="Kanesaki Y."/>
            <person name="Suzuki T."/>
        </authorList>
    </citation>
    <scope>NUCLEOTIDE SEQUENCE [LARGE SCALE GENOMIC DNA]</scope>
    <source>
        <strain evidence="2">Heshi-B3</strain>
    </source>
</reference>
<dbReference type="OrthoDB" id="2974035at2"/>
<proteinExistence type="predicted"/>
<dbReference type="RefSeq" id="WP_058950182.1">
    <property type="nucleotide sequence ID" value="NZ_BBXV01000023.1"/>
</dbReference>
<organism evidence="1 2">
    <name type="scientific">Oceanobacillus picturae</name>
    <dbReference type="NCBI Taxonomy" id="171693"/>
    <lineage>
        <taxon>Bacteria</taxon>
        <taxon>Bacillati</taxon>
        <taxon>Bacillota</taxon>
        <taxon>Bacilli</taxon>
        <taxon>Bacillales</taxon>
        <taxon>Bacillaceae</taxon>
        <taxon>Oceanobacillus</taxon>
    </lineage>
</organism>
<dbReference type="EMBL" id="BBXV01000023">
    <property type="protein sequence ID" value="GAQ18030.1"/>
    <property type="molecule type" value="Genomic_DNA"/>
</dbReference>
<dbReference type="AlphaFoldDB" id="A0A0U9H5U5"/>
<accession>A0A0U9H5U5</accession>
<sequence>MAQYKVLKPFQDIETGEQYEQGKEIEMTVKRANKAISNLKKWDGEFLERVDDKKQEEGE</sequence>
<comment type="caution">
    <text evidence="1">The sequence shown here is derived from an EMBL/GenBank/DDBJ whole genome shotgun (WGS) entry which is preliminary data.</text>
</comment>
<reference evidence="1 2" key="2">
    <citation type="journal article" date="2016" name="Genome Announc.">
        <title>Draft Genome Sequence of Oceanobacillus picturae Heshi-B3, Isolated from Fermented Rice Bran in a Traditional Japanese Seafood Dish.</title>
        <authorList>
            <person name="Akuzawa S."/>
            <person name="Nagaoka J."/>
            <person name="Kanekatsu M."/>
            <person name="Kanesaki Y."/>
            <person name="Suzuki T."/>
        </authorList>
    </citation>
    <scope>NUCLEOTIDE SEQUENCE [LARGE SCALE GENOMIC DNA]</scope>
    <source>
        <strain evidence="1 2">Heshi-B3</strain>
    </source>
</reference>
<protein>
    <submittedName>
        <fullName evidence="1">Uncharacterized protein</fullName>
    </submittedName>
</protein>
<evidence type="ECO:0000313" key="1">
    <source>
        <dbReference type="EMBL" id="GAQ18030.1"/>
    </source>
</evidence>
<name>A0A0U9H5U5_9BACI</name>